<dbReference type="EMBL" id="MU806452">
    <property type="protein sequence ID" value="KAJ3835055.1"/>
    <property type="molecule type" value="Genomic_DNA"/>
</dbReference>
<evidence type="ECO:0000313" key="3">
    <source>
        <dbReference type="EMBL" id="KAJ3835055.1"/>
    </source>
</evidence>
<evidence type="ECO:0000313" key="4">
    <source>
        <dbReference type="Proteomes" id="UP001163846"/>
    </source>
</evidence>
<keyword evidence="2" id="KW-0732">Signal</keyword>
<proteinExistence type="predicted"/>
<accession>A0AA38P2F4</accession>
<dbReference type="AlphaFoldDB" id="A0AA38P2F4"/>
<organism evidence="3 4">
    <name type="scientific">Lentinula raphanica</name>
    <dbReference type="NCBI Taxonomy" id="153919"/>
    <lineage>
        <taxon>Eukaryota</taxon>
        <taxon>Fungi</taxon>
        <taxon>Dikarya</taxon>
        <taxon>Basidiomycota</taxon>
        <taxon>Agaricomycotina</taxon>
        <taxon>Agaricomycetes</taxon>
        <taxon>Agaricomycetidae</taxon>
        <taxon>Agaricales</taxon>
        <taxon>Marasmiineae</taxon>
        <taxon>Omphalotaceae</taxon>
        <taxon>Lentinula</taxon>
    </lineage>
</organism>
<sequence length="256" mass="28602">MRLNTSIFHTVLCLGAILHAACGSPMPPSTQTGDDAPPSYDTPGGAPALLITSSAKRFLPYDEVVRRSSHSDTAESCPWEFDTLERNPEFAALIDNHIEVGLTMFGSRELGSFIPGFHTHPDRHHIRFDYPGPRPLPIVNNRVTPSMQTLWCYVDFGPDQTSGTRPFRGVGLLQVYLMDGKPNFGSSSMRLELEGNSEVQMRIGPFLLLFLLLRMRTFPQFLLRTGFSTLSIPIPMITWGRDSWLSGNHPQEGRKD</sequence>
<dbReference type="Proteomes" id="UP001163846">
    <property type="component" value="Unassembled WGS sequence"/>
</dbReference>
<reference evidence="3" key="1">
    <citation type="submission" date="2022-08" db="EMBL/GenBank/DDBJ databases">
        <authorList>
            <consortium name="DOE Joint Genome Institute"/>
            <person name="Min B."/>
            <person name="Riley R."/>
            <person name="Sierra-Patev S."/>
            <person name="Naranjo-Ortiz M."/>
            <person name="Looney B."/>
            <person name="Konkel Z."/>
            <person name="Slot J.C."/>
            <person name="Sakamoto Y."/>
            <person name="Steenwyk J.L."/>
            <person name="Rokas A."/>
            <person name="Carro J."/>
            <person name="Camarero S."/>
            <person name="Ferreira P."/>
            <person name="Molpeceres G."/>
            <person name="Ruiz-Duenas F.J."/>
            <person name="Serrano A."/>
            <person name="Henrissat B."/>
            <person name="Drula E."/>
            <person name="Hughes K.W."/>
            <person name="Mata J.L."/>
            <person name="Ishikawa N.K."/>
            <person name="Vargas-Isla R."/>
            <person name="Ushijima S."/>
            <person name="Smith C.A."/>
            <person name="Ahrendt S."/>
            <person name="Andreopoulos W."/>
            <person name="He G."/>
            <person name="Labutti K."/>
            <person name="Lipzen A."/>
            <person name="Ng V."/>
            <person name="Sandor L."/>
            <person name="Barry K."/>
            <person name="Martinez A.T."/>
            <person name="Xiao Y."/>
            <person name="Gibbons J.G."/>
            <person name="Terashima K."/>
            <person name="Hibbett D.S."/>
            <person name="Grigoriev I.V."/>
        </authorList>
    </citation>
    <scope>NUCLEOTIDE SEQUENCE</scope>
    <source>
        <strain evidence="3">TFB9207</strain>
    </source>
</reference>
<evidence type="ECO:0000256" key="1">
    <source>
        <dbReference type="SAM" id="MobiDB-lite"/>
    </source>
</evidence>
<feature type="chain" id="PRO_5041384537" description="Secreted protein" evidence="2">
    <location>
        <begin position="24"/>
        <end position="256"/>
    </location>
</feature>
<evidence type="ECO:0008006" key="5">
    <source>
        <dbReference type="Google" id="ProtNLM"/>
    </source>
</evidence>
<comment type="caution">
    <text evidence="3">The sequence shown here is derived from an EMBL/GenBank/DDBJ whole genome shotgun (WGS) entry which is preliminary data.</text>
</comment>
<feature type="region of interest" description="Disordered" evidence="1">
    <location>
        <begin position="27"/>
        <end position="46"/>
    </location>
</feature>
<protein>
    <recommendedName>
        <fullName evidence="5">Secreted protein</fullName>
    </recommendedName>
</protein>
<name>A0AA38P2F4_9AGAR</name>
<feature type="signal peptide" evidence="2">
    <location>
        <begin position="1"/>
        <end position="23"/>
    </location>
</feature>
<gene>
    <name evidence="3" type="ORF">F5878DRAFT_329136</name>
</gene>
<evidence type="ECO:0000256" key="2">
    <source>
        <dbReference type="SAM" id="SignalP"/>
    </source>
</evidence>
<keyword evidence="4" id="KW-1185">Reference proteome</keyword>